<reference evidence="2" key="1">
    <citation type="journal article" date="2022" name="Mol. Ecol. Resour.">
        <title>The genomes of chicory, endive, great burdock and yacon provide insights into Asteraceae palaeo-polyploidization history and plant inulin production.</title>
        <authorList>
            <person name="Fan W."/>
            <person name="Wang S."/>
            <person name="Wang H."/>
            <person name="Wang A."/>
            <person name="Jiang F."/>
            <person name="Liu H."/>
            <person name="Zhao H."/>
            <person name="Xu D."/>
            <person name="Zhang Y."/>
        </authorList>
    </citation>
    <scope>NUCLEOTIDE SEQUENCE [LARGE SCALE GENOMIC DNA]</scope>
    <source>
        <strain evidence="2">cv. Niubang</strain>
    </source>
</reference>
<comment type="caution">
    <text evidence="1">The sequence shown here is derived from an EMBL/GenBank/DDBJ whole genome shotgun (WGS) entry which is preliminary data.</text>
</comment>
<evidence type="ECO:0000313" key="1">
    <source>
        <dbReference type="EMBL" id="KAI3692796.1"/>
    </source>
</evidence>
<reference evidence="1 2" key="2">
    <citation type="journal article" date="2022" name="Mol. Ecol. Resour.">
        <title>The genomes of chicory, endive, great burdock and yacon provide insights into Asteraceae paleo-polyploidization history and plant inulin production.</title>
        <authorList>
            <person name="Fan W."/>
            <person name="Wang S."/>
            <person name="Wang H."/>
            <person name="Wang A."/>
            <person name="Jiang F."/>
            <person name="Liu H."/>
            <person name="Zhao H."/>
            <person name="Xu D."/>
            <person name="Zhang Y."/>
        </authorList>
    </citation>
    <scope>NUCLEOTIDE SEQUENCE [LARGE SCALE GENOMIC DNA]</scope>
    <source>
        <strain evidence="2">cv. Niubang</strain>
    </source>
</reference>
<gene>
    <name evidence="1" type="ORF">L6452_32619</name>
</gene>
<sequence>MSTLEAKEMEAWAFTTLQMAMGPNVISEIVSEKTAAGIWKRLENLYLKKTLTNRLLLMRSCLFFKMKEGTTIQSHMTEFEDIIMKLKATDSIFATDNEALALILLYSLPEKYSQFTNNFIYGRDSISLSDVKAGMICEEQRIQMKIGNSSRENNHNSHGLFAERDQDDQLRGRTRGRSQSRKPGHRGKSKQRGNCNYSHKPGHWVRDCPTLKNKDKTKAESSAVAAEIDTGFSATVTAPQGDKRWVLDTGASCHMTLFRDCFTTFEEFEGNHIYMGNSTSCVTRVIGSVRIKMFDGTIRTLSNVKFVPSMTRSLISVGQLSKLGCETVSSDACVVDSSKNLDATRLWHLRLGHTSEKNLEILRKRKLIAVKYAYESGLLFRMYVWGPSSTQSLSGSKYYVTFIDDFSHKLWVYVIKLKSDVFEIFKTWLALVEVETGRKLKVLRSDNGGEYTSGNFKDFCSRRGIHRHYTTPGDPQSNGVAERMNRTLLEKVRCMLVTSGFPKMFWAEALHTVVHIVNRLPCSAFGGKIPEEIWRGKGCICLKYIRVFGCPVYIHVTGQDKLDPRATKGFLLGYTDGIKGYRIWNPVTRKVIHSRHVTFDESIMFKSNHNRQPAPEPEIISSVSPTADGDEIIVSPIVPNSSARGFTLGLESEEDVSPPDTSTSDPVSSVQEEILNDGGGQGDIIPVSVPVRQS</sequence>
<protein>
    <submittedName>
        <fullName evidence="1">Uncharacterized protein</fullName>
    </submittedName>
</protein>
<evidence type="ECO:0000313" key="2">
    <source>
        <dbReference type="Proteomes" id="UP001055879"/>
    </source>
</evidence>
<name>A0ACB8Z514_ARCLA</name>
<dbReference type="EMBL" id="CM042057">
    <property type="protein sequence ID" value="KAI3692796.1"/>
    <property type="molecule type" value="Genomic_DNA"/>
</dbReference>
<organism evidence="1 2">
    <name type="scientific">Arctium lappa</name>
    <name type="common">Greater burdock</name>
    <name type="synonym">Lappa major</name>
    <dbReference type="NCBI Taxonomy" id="4217"/>
    <lineage>
        <taxon>Eukaryota</taxon>
        <taxon>Viridiplantae</taxon>
        <taxon>Streptophyta</taxon>
        <taxon>Embryophyta</taxon>
        <taxon>Tracheophyta</taxon>
        <taxon>Spermatophyta</taxon>
        <taxon>Magnoliopsida</taxon>
        <taxon>eudicotyledons</taxon>
        <taxon>Gunneridae</taxon>
        <taxon>Pentapetalae</taxon>
        <taxon>asterids</taxon>
        <taxon>campanulids</taxon>
        <taxon>Asterales</taxon>
        <taxon>Asteraceae</taxon>
        <taxon>Carduoideae</taxon>
        <taxon>Cardueae</taxon>
        <taxon>Arctiinae</taxon>
        <taxon>Arctium</taxon>
    </lineage>
</organism>
<keyword evidence="2" id="KW-1185">Reference proteome</keyword>
<proteinExistence type="predicted"/>
<accession>A0ACB8Z514</accession>
<dbReference type="Proteomes" id="UP001055879">
    <property type="component" value="Linkage Group LG11"/>
</dbReference>